<dbReference type="EMBL" id="DVMV01000034">
    <property type="protein sequence ID" value="HIU45487.1"/>
    <property type="molecule type" value="Genomic_DNA"/>
</dbReference>
<accession>A0A9D1S3R0</accession>
<sequence>MGKPVKTHIKRIEVALNKSKKKFVSLADLSKMVGVYQDALGEELSYFCPLIRIDYSINCRDLLLDLRKFLLEKQEPAKKKREYHRKDAVRAEELRQYSSTMDYIYKRLTSVSGLIDPSTVLSDHDLRLLAKLIVKDRKKLRAKKKAKEEQAAK</sequence>
<dbReference type="AlphaFoldDB" id="A0A9D1S3R0"/>
<proteinExistence type="predicted"/>
<evidence type="ECO:0000313" key="1">
    <source>
        <dbReference type="EMBL" id="HIU45487.1"/>
    </source>
</evidence>
<reference evidence="1" key="1">
    <citation type="submission" date="2020-10" db="EMBL/GenBank/DDBJ databases">
        <authorList>
            <person name="Gilroy R."/>
        </authorList>
    </citation>
    <scope>NUCLEOTIDE SEQUENCE</scope>
    <source>
        <strain evidence="1">ChiGjej1B1-22543</strain>
    </source>
</reference>
<dbReference type="Proteomes" id="UP000824070">
    <property type="component" value="Unassembled WGS sequence"/>
</dbReference>
<organism evidence="1 2">
    <name type="scientific">Candidatus Alloenteromonas pullicola</name>
    <dbReference type="NCBI Taxonomy" id="2840784"/>
    <lineage>
        <taxon>Bacteria</taxon>
        <taxon>Bacillati</taxon>
        <taxon>Bacillota</taxon>
        <taxon>Bacillota incertae sedis</taxon>
        <taxon>Candidatus Alloenteromonas</taxon>
    </lineage>
</organism>
<comment type="caution">
    <text evidence="1">The sequence shown here is derived from an EMBL/GenBank/DDBJ whole genome shotgun (WGS) entry which is preliminary data.</text>
</comment>
<protein>
    <submittedName>
        <fullName evidence="1">Uncharacterized protein</fullName>
    </submittedName>
</protein>
<reference evidence="1" key="2">
    <citation type="journal article" date="2021" name="PeerJ">
        <title>Extensive microbial diversity within the chicken gut microbiome revealed by metagenomics and culture.</title>
        <authorList>
            <person name="Gilroy R."/>
            <person name="Ravi A."/>
            <person name="Getino M."/>
            <person name="Pursley I."/>
            <person name="Horton D.L."/>
            <person name="Alikhan N.F."/>
            <person name="Baker D."/>
            <person name="Gharbi K."/>
            <person name="Hall N."/>
            <person name="Watson M."/>
            <person name="Adriaenssens E.M."/>
            <person name="Foster-Nyarko E."/>
            <person name="Jarju S."/>
            <person name="Secka A."/>
            <person name="Antonio M."/>
            <person name="Oren A."/>
            <person name="Chaudhuri R.R."/>
            <person name="La Ragione R."/>
            <person name="Hildebrand F."/>
            <person name="Pallen M.J."/>
        </authorList>
    </citation>
    <scope>NUCLEOTIDE SEQUENCE</scope>
    <source>
        <strain evidence="1">ChiGjej1B1-22543</strain>
    </source>
</reference>
<evidence type="ECO:0000313" key="2">
    <source>
        <dbReference type="Proteomes" id="UP000824070"/>
    </source>
</evidence>
<name>A0A9D1S3R0_9FIRM</name>
<gene>
    <name evidence="1" type="ORF">IAC52_04235</name>
</gene>